<dbReference type="RefSeq" id="WP_145366953.1">
    <property type="nucleotide sequence ID" value="NZ_CP036275.1"/>
</dbReference>
<keyword evidence="1" id="KW-1133">Transmembrane helix</keyword>
<dbReference type="KEGG" id="mri:Mal4_05530"/>
<accession>A0A517Z1H1</accession>
<feature type="transmembrane region" description="Helical" evidence="1">
    <location>
        <begin position="39"/>
        <end position="56"/>
    </location>
</feature>
<dbReference type="EMBL" id="CP036275">
    <property type="protein sequence ID" value="QDU36269.1"/>
    <property type="molecule type" value="Genomic_DNA"/>
</dbReference>
<keyword evidence="3" id="KW-1185">Reference proteome</keyword>
<evidence type="ECO:0000256" key="1">
    <source>
        <dbReference type="SAM" id="Phobius"/>
    </source>
</evidence>
<proteinExistence type="predicted"/>
<evidence type="ECO:0000313" key="3">
    <source>
        <dbReference type="Proteomes" id="UP000320496"/>
    </source>
</evidence>
<protein>
    <submittedName>
        <fullName evidence="2">Uncharacterized protein</fullName>
    </submittedName>
</protein>
<name>A0A517Z1H1_9PLAN</name>
<evidence type="ECO:0000313" key="2">
    <source>
        <dbReference type="EMBL" id="QDU36269.1"/>
    </source>
</evidence>
<keyword evidence="1" id="KW-0472">Membrane</keyword>
<gene>
    <name evidence="2" type="ORF">Mal4_05530</name>
</gene>
<sequence length="131" mass="13814">MRRVWVAQGRLVAVVGAVWLAVCGPAWWLAGWAGVEGSLYAALVCLVPGLVVVSVVERVAPESRAVVGLVVGLVLRLGVAGVAAMVIASRRDDLRLAEFFGWLVMFYLVALAAETSLVLSDGVPGRSRGSR</sequence>
<dbReference type="AlphaFoldDB" id="A0A517Z1H1"/>
<feature type="transmembrane region" description="Helical" evidence="1">
    <location>
        <begin position="12"/>
        <end position="33"/>
    </location>
</feature>
<keyword evidence="1" id="KW-0812">Transmembrane</keyword>
<reference evidence="2 3" key="1">
    <citation type="submission" date="2019-02" db="EMBL/GenBank/DDBJ databases">
        <title>Deep-cultivation of Planctomycetes and their phenomic and genomic characterization uncovers novel biology.</title>
        <authorList>
            <person name="Wiegand S."/>
            <person name="Jogler M."/>
            <person name="Boedeker C."/>
            <person name="Pinto D."/>
            <person name="Vollmers J."/>
            <person name="Rivas-Marin E."/>
            <person name="Kohn T."/>
            <person name="Peeters S.H."/>
            <person name="Heuer A."/>
            <person name="Rast P."/>
            <person name="Oberbeckmann S."/>
            <person name="Bunk B."/>
            <person name="Jeske O."/>
            <person name="Meyerdierks A."/>
            <person name="Storesund J.E."/>
            <person name="Kallscheuer N."/>
            <person name="Luecker S."/>
            <person name="Lage O.M."/>
            <person name="Pohl T."/>
            <person name="Merkel B.J."/>
            <person name="Hornburger P."/>
            <person name="Mueller R.-W."/>
            <person name="Bruemmer F."/>
            <person name="Labrenz M."/>
            <person name="Spormann A.M."/>
            <person name="Op den Camp H."/>
            <person name="Overmann J."/>
            <person name="Amann R."/>
            <person name="Jetten M.S.M."/>
            <person name="Mascher T."/>
            <person name="Medema M.H."/>
            <person name="Devos D.P."/>
            <person name="Kaster A.-K."/>
            <person name="Ovreas L."/>
            <person name="Rohde M."/>
            <person name="Galperin M.Y."/>
            <person name="Jogler C."/>
        </authorList>
    </citation>
    <scope>NUCLEOTIDE SEQUENCE [LARGE SCALE GENOMIC DNA]</scope>
    <source>
        <strain evidence="2 3">Mal4</strain>
    </source>
</reference>
<feature type="transmembrane region" description="Helical" evidence="1">
    <location>
        <begin position="99"/>
        <end position="119"/>
    </location>
</feature>
<dbReference type="Proteomes" id="UP000320496">
    <property type="component" value="Chromosome"/>
</dbReference>
<organism evidence="2 3">
    <name type="scientific">Maioricimonas rarisocia</name>
    <dbReference type="NCBI Taxonomy" id="2528026"/>
    <lineage>
        <taxon>Bacteria</taxon>
        <taxon>Pseudomonadati</taxon>
        <taxon>Planctomycetota</taxon>
        <taxon>Planctomycetia</taxon>
        <taxon>Planctomycetales</taxon>
        <taxon>Planctomycetaceae</taxon>
        <taxon>Maioricimonas</taxon>
    </lineage>
</organism>
<feature type="transmembrane region" description="Helical" evidence="1">
    <location>
        <begin position="65"/>
        <end position="87"/>
    </location>
</feature>